<reference evidence="1" key="2">
    <citation type="submission" date="2021-10" db="EMBL/GenBank/DDBJ databases">
        <authorList>
            <person name="Piombo E."/>
        </authorList>
    </citation>
    <scope>NUCLEOTIDE SEQUENCE</scope>
</reference>
<evidence type="ECO:0000313" key="1">
    <source>
        <dbReference type="EMBL" id="CAG9954596.1"/>
    </source>
</evidence>
<dbReference type="EMBL" id="CADEHS020000570">
    <property type="protein sequence ID" value="CAG9954596.1"/>
    <property type="molecule type" value="Genomic_DNA"/>
</dbReference>
<name>A0ACA9UMD8_BIOOC</name>
<sequence>MRFDLKTLPFPADVSVLKVTIDPAFCSTCANLNTASAFGMVPCTAILMNLSSSIKKVDRARRLLSGIESQSIPSTEKLVSWELQISLADLKNSSAAGCITCLLLREVLINVPNGHIDWDDPALYIVVIFCDKTVLRISVARDRDHYETDSWGFDMSYKLLHNEPDMDDYQVYTLPTSPCPWPTLGCLMNVEEPKSSIPTKLGGLASHISSDPNSPVFVEKVQNWINNCKENHPICIDAEKSIYQPYLPEKIISLGPESNMDIRLIEAYGLPHEPYFVLHDQQEPRSFSSLSECQDLEYDSVEVPYDILPQVFQDAIIVCRKLSIKYLWINALCENHDDDDDWEIAKEKTAMVYTNAELVLISTGSVDGNEGFLCPRKSPTMISGTWPDGRPFEIYARPWLFHDPDTMDWLKGKSPQHASRAESFQEQLLPRRRLWFSEGEAIFDCLTSTSCECGGFLDSDEDPCLPLRRVLKTGAKYINETDESWIYHENWRNLVAKFSQLKTGNSPCDLASISHLASRWANGYTGRYLAGLWEHDLVNYLRWYPIDEEIPDGDHEGCQVPSFLGLSWSWTAVTRKITWGSATFRNTKSFVTIDLSRTECDVNSVSPFGPVTSGHIFLTGKILKVGVRDSKRLFKEGVDRHVGFRSQETPRNDLPLPQHVFCLRLCTKSYTINSFDDDCALILVPATADDLMRQSREVQVSRHVYKRFGLTNSYPHKTWNHDKEASEVSIYLI</sequence>
<gene>
    <name evidence="1" type="ORF">CRV2_00018046</name>
</gene>
<organism evidence="1 2">
    <name type="scientific">Clonostachys rosea f. rosea IK726</name>
    <dbReference type="NCBI Taxonomy" id="1349383"/>
    <lineage>
        <taxon>Eukaryota</taxon>
        <taxon>Fungi</taxon>
        <taxon>Dikarya</taxon>
        <taxon>Ascomycota</taxon>
        <taxon>Pezizomycotina</taxon>
        <taxon>Sordariomycetes</taxon>
        <taxon>Hypocreomycetidae</taxon>
        <taxon>Hypocreales</taxon>
        <taxon>Bionectriaceae</taxon>
        <taxon>Clonostachys</taxon>
    </lineage>
</organism>
<dbReference type="Proteomes" id="UP000836387">
    <property type="component" value="Unassembled WGS sequence"/>
</dbReference>
<accession>A0ACA9UMD8</accession>
<evidence type="ECO:0000313" key="2">
    <source>
        <dbReference type="Proteomes" id="UP000836387"/>
    </source>
</evidence>
<proteinExistence type="predicted"/>
<reference evidence="1" key="1">
    <citation type="submission" date="2020-04" db="EMBL/GenBank/DDBJ databases">
        <authorList>
            <person name="Broberg M."/>
        </authorList>
    </citation>
    <scope>NUCLEOTIDE SEQUENCE</scope>
</reference>
<protein>
    <submittedName>
        <fullName evidence="1">Uncharacterized protein</fullName>
    </submittedName>
</protein>
<keyword evidence="2" id="KW-1185">Reference proteome</keyword>
<comment type="caution">
    <text evidence="1">The sequence shown here is derived from an EMBL/GenBank/DDBJ whole genome shotgun (WGS) entry which is preliminary data.</text>
</comment>